<keyword evidence="1" id="KW-1133">Transmembrane helix</keyword>
<name>A0A8C0TUG7_CANLF</name>
<accession>A0A8C0TUG7</accession>
<protein>
    <submittedName>
        <fullName evidence="2">Uncharacterized protein</fullName>
    </submittedName>
</protein>
<dbReference type="Ensembl" id="ENSCAFT00040047550.1">
    <property type="protein sequence ID" value="ENSCAFP00040041509.1"/>
    <property type="gene ID" value="ENSCAFG00040025477.1"/>
</dbReference>
<dbReference type="Proteomes" id="UP000694542">
    <property type="component" value="Chromosome 36"/>
</dbReference>
<reference evidence="2" key="2">
    <citation type="submission" date="2025-08" db="UniProtKB">
        <authorList>
            <consortium name="Ensembl"/>
        </authorList>
    </citation>
    <scope>IDENTIFICATION</scope>
</reference>
<organism evidence="2 3">
    <name type="scientific">Canis lupus familiaris</name>
    <name type="common">Dog</name>
    <name type="synonym">Canis familiaris</name>
    <dbReference type="NCBI Taxonomy" id="9615"/>
    <lineage>
        <taxon>Eukaryota</taxon>
        <taxon>Metazoa</taxon>
        <taxon>Chordata</taxon>
        <taxon>Craniata</taxon>
        <taxon>Vertebrata</taxon>
        <taxon>Euteleostomi</taxon>
        <taxon>Mammalia</taxon>
        <taxon>Eutheria</taxon>
        <taxon>Laurasiatheria</taxon>
        <taxon>Carnivora</taxon>
        <taxon>Caniformia</taxon>
        <taxon>Canidae</taxon>
        <taxon>Canis</taxon>
    </lineage>
</organism>
<keyword evidence="1" id="KW-0812">Transmembrane</keyword>
<feature type="transmembrane region" description="Helical" evidence="1">
    <location>
        <begin position="353"/>
        <end position="373"/>
    </location>
</feature>
<dbReference type="AlphaFoldDB" id="A0A8C0TUG7"/>
<sequence>MNSKTAQRRIVRVALNTHRFARNHINNGSIPRFQELGTIFQLLSRTMVYLFLQLSKLASNVSCVTIQHRCISSTDLAWMVQDNHLSCEASCFHWWVIFAVTTHLVTMNIFDRYVLDIEAHIVSRKSLTQSFMVHLNRLYFSCNIDWSKGDHHARLKNTSLHSTHWDSTNTTNFVDVLERQMQGLISWTSWWQNAIQGFKQCGSAGIPIFTGDLPSLEPRHVSTWLQHVVTIPTRNWHKCYCVGVVANFLNVGACNHVFDKVSVSWGINDGHIILAGLEFPQGDINGDTTFTFSFQFIQDPGILEGAFSHLSSLLFKFFDSSFVDPIIFVDQMASRGRLARIYMSNDDDVDVSLFLSHFGLGLVVVFTTPVFWWQTHCKKVPFLFRCYLYFIFFSKSFD</sequence>
<proteinExistence type="predicted"/>
<evidence type="ECO:0000313" key="3">
    <source>
        <dbReference type="Proteomes" id="UP000694542"/>
    </source>
</evidence>
<evidence type="ECO:0000313" key="2">
    <source>
        <dbReference type="Ensembl" id="ENSCAFP00040041509.1"/>
    </source>
</evidence>
<evidence type="ECO:0000256" key="1">
    <source>
        <dbReference type="SAM" id="Phobius"/>
    </source>
</evidence>
<keyword evidence="1" id="KW-0472">Membrane</keyword>
<reference evidence="2" key="1">
    <citation type="submission" date="2018-10" db="EMBL/GenBank/DDBJ databases">
        <title>De novo assembly of a Great Dane genome.</title>
        <authorList>
            <person name="Kidd J.M."/>
            <person name="Pendleton A.L."/>
            <person name="Shen F."/>
            <person name="Emery S."/>
        </authorList>
    </citation>
    <scope>NUCLEOTIDE SEQUENCE [LARGE SCALE GENOMIC DNA]</scope>
    <source>
        <strain evidence="2">Great Dane</strain>
    </source>
</reference>